<feature type="domain" description="Cadherin" evidence="8">
    <location>
        <begin position="441"/>
        <end position="541"/>
    </location>
</feature>
<feature type="domain" description="Cadherin" evidence="8">
    <location>
        <begin position="341"/>
        <end position="440"/>
    </location>
</feature>
<dbReference type="GO" id="GO:0007156">
    <property type="term" value="P:homophilic cell adhesion via plasma membrane adhesion molecules"/>
    <property type="evidence" value="ECO:0007669"/>
    <property type="project" value="InterPro"/>
</dbReference>
<reference evidence="9 10" key="2">
    <citation type="submission" date="2018-11" db="EMBL/GenBank/DDBJ databases">
        <authorList>
            <consortium name="Pathogen Informatics"/>
        </authorList>
    </citation>
    <scope>NUCLEOTIDE SEQUENCE [LARGE SCALE GENOMIC DNA]</scope>
</reference>
<feature type="domain" description="Cadherin" evidence="8">
    <location>
        <begin position="135"/>
        <end position="340"/>
    </location>
</feature>
<feature type="domain" description="Cadherin" evidence="8">
    <location>
        <begin position="742"/>
        <end position="839"/>
    </location>
</feature>
<dbReference type="InterPro" id="IPR020894">
    <property type="entry name" value="Cadherin_CS"/>
</dbReference>
<keyword evidence="2" id="KW-0812">Transmembrane</keyword>
<evidence type="ECO:0000313" key="9">
    <source>
        <dbReference type="EMBL" id="VDL72004.1"/>
    </source>
</evidence>
<evidence type="ECO:0000313" key="11">
    <source>
        <dbReference type="WBParaSite" id="NBR_0000841401-mRNA-1"/>
    </source>
</evidence>
<dbReference type="CDD" id="cd11304">
    <property type="entry name" value="Cadherin_repeat"/>
    <property type="match status" value="9"/>
</dbReference>
<name>A0A158QYF4_NIPBR</name>
<dbReference type="SMART" id="SM00112">
    <property type="entry name" value="CA"/>
    <property type="match status" value="10"/>
</dbReference>
<evidence type="ECO:0000256" key="1">
    <source>
        <dbReference type="ARBA" id="ARBA00004370"/>
    </source>
</evidence>
<feature type="domain" description="Cadherin" evidence="8">
    <location>
        <begin position="1086"/>
        <end position="1197"/>
    </location>
</feature>
<dbReference type="PRINTS" id="PR00205">
    <property type="entry name" value="CADHERIN"/>
</dbReference>
<keyword evidence="3" id="KW-0677">Repeat</keyword>
<proteinExistence type="predicted"/>
<sequence>MLLPTYPVASRVNLYPFQIEGPDGSVGESFSLVLQGLRRARATLEIQVVDVNDNPPQFISAPAVISVSEKTPAFSPIATIRTRDADTGVSGMARFSVDNDMFTVDKAKCRNKECTTTLRLAKPLDFESEPPEFVTDLLQPVQITDTQSIGDVILTLRAIDGDDSTANSTKIGYSIEANEYLDVDADSGAVRIKKMLPANLELKLKVTAKEDGVDGMETVEELRVHAPNLGTIEGQVSGDLCNGVVYSAKIKESEADFEQPLVIRLSKPTDTSTLRIEGGYSAFAVDSEASTSTEIRIVPLETSLVDYEKRKAFEIYLTSPYGRCQVNIEVLDVNDNAPRCIHDTFTFYVTENHKPTILGEVKAIDIDSDQFSSITYTILGDGSKLFAISELGEFRSVSPIDREEHDSFDLVVRATDAGGKWTDCPGKVVVRDINDNTPTFEHPEYLIEIDEEKTLKQKLEASDPDIGENGQIVYSLENVPSGIAVEASAGIIFIGKLDRDTMDSDSVRLQLRATDRGQPPRSSVTNLTIVVRDINDNWPTFTNSRYSLVLDANISPGGVIGSVQADDADATSPNNVVRYVSEDARFRIPPTGEVIYEGDGVLSKDTSLEFRVYAVDGGEPPRNTSTVVIINEHKSSMQSEHTAQIMLNETKKRSEIIWPNTGMAGYSYEIVSAKSQGFADQDVMQWLEMDTRTGAIYTKKHPLPPSVKRIQLYISMRKGKREVPVELNINVVDTSDSTPFFAKQTFKAIVSEDSRVGAKLLQVKAESEAPLTYTLEVVTGPKDALSIDDEGTIHSKAKLDFETFRKIEGRVVARDPDGNEATANFTIILADVNDNRPVFVNGSVFTAHIDESAEVGMLLDLPYPLARDGDDGKFARLLYSLVGDDGHFKIDKTTSEITLASEVDYETQRSHSLTVRCVDNAGEEPFNEVFASVDAPPATVITVISVSDLDEGGKQSVFLDANHSLFRITDEGKLILAEKLDQYAGQRPNSIHYFDENVDFDELLRIKLLEDEHVQDVMFKFDESFKKDWEQFSLNASGSLKPNSAFDFERKPVHELKMLACRQLNCSSVHVFISVNDRNDNCPFFPSQDVKLSLMENDRSPIPRQIGRVTAAQDADFHSDNTKICYSTESPIFFFLDPTIPVLYTNQSFDREQNKEIRFKIFAYDCQLACRDPHKPSNGTITAVLTIGDVNDNFPKFTEKIYHATVIQGQASPGSRLTKVSAIDPDDETKGLQYAISGVVRTPKQSYALSDSPISIDSKTGDLTANIALQEASYTFTVTVRDGAGHEDSATVVISVVTYSHQFELLFDAPFDFISRNEKNIVKLLSNATSLTAVVDKCRQKTNFTVVLTHFLNANGEFVEVDHALRKLMSSNGTSRRELSNAFGMRDAEPVNISGPNALEAVIVSLEIWGHHGVK</sequence>
<evidence type="ECO:0000256" key="7">
    <source>
        <dbReference type="PROSITE-ProRule" id="PRU00043"/>
    </source>
</evidence>
<evidence type="ECO:0000313" key="10">
    <source>
        <dbReference type="Proteomes" id="UP000271162"/>
    </source>
</evidence>
<dbReference type="PANTHER" id="PTHR24026">
    <property type="entry name" value="FAT ATYPICAL CADHERIN-RELATED"/>
    <property type="match status" value="1"/>
</dbReference>
<keyword evidence="6" id="KW-0472">Membrane</keyword>
<keyword evidence="5" id="KW-1133">Transmembrane helix</keyword>
<comment type="subcellular location">
    <subcellularLocation>
        <location evidence="1">Membrane</location>
    </subcellularLocation>
</comment>
<gene>
    <name evidence="9" type="ORF">NBR_LOCUS8415</name>
</gene>
<dbReference type="InterPro" id="IPR002126">
    <property type="entry name" value="Cadherin-like_dom"/>
</dbReference>
<evidence type="ECO:0000256" key="5">
    <source>
        <dbReference type="ARBA" id="ARBA00022989"/>
    </source>
</evidence>
<dbReference type="GO" id="GO:0005886">
    <property type="term" value="C:plasma membrane"/>
    <property type="evidence" value="ECO:0007669"/>
    <property type="project" value="InterPro"/>
</dbReference>
<dbReference type="SUPFAM" id="SSF49313">
    <property type="entry name" value="Cadherin-like"/>
    <property type="match status" value="8"/>
</dbReference>
<keyword evidence="4 7" id="KW-0106">Calcium</keyword>
<dbReference type="OMA" id="DQGKNGT"/>
<dbReference type="STRING" id="27835.A0A158QYF4"/>
<accession>A0A158QYF4</accession>
<keyword evidence="10" id="KW-1185">Reference proteome</keyword>
<dbReference type="PROSITE" id="PS00232">
    <property type="entry name" value="CADHERIN_1"/>
    <property type="match status" value="6"/>
</dbReference>
<dbReference type="WBParaSite" id="NBR_0000841401-mRNA-1">
    <property type="protein sequence ID" value="NBR_0000841401-mRNA-1"/>
    <property type="gene ID" value="NBR_0000841401"/>
</dbReference>
<dbReference type="EMBL" id="UYSL01020002">
    <property type="protein sequence ID" value="VDL72004.1"/>
    <property type="molecule type" value="Genomic_DNA"/>
</dbReference>
<evidence type="ECO:0000256" key="3">
    <source>
        <dbReference type="ARBA" id="ARBA00022737"/>
    </source>
</evidence>
<dbReference type="InterPro" id="IPR015919">
    <property type="entry name" value="Cadherin-like_sf"/>
</dbReference>
<evidence type="ECO:0000256" key="6">
    <source>
        <dbReference type="ARBA" id="ARBA00023136"/>
    </source>
</evidence>
<feature type="domain" description="Cadherin" evidence="8">
    <location>
        <begin position="998"/>
        <end position="1085"/>
    </location>
</feature>
<dbReference type="Gene3D" id="2.60.40.60">
    <property type="entry name" value="Cadherins"/>
    <property type="match status" value="10"/>
</dbReference>
<protein>
    <submittedName>
        <fullName evidence="11">Cadherin domain protein</fullName>
    </submittedName>
</protein>
<dbReference type="Pfam" id="PF00028">
    <property type="entry name" value="Cadherin"/>
    <property type="match status" value="3"/>
</dbReference>
<evidence type="ECO:0000259" key="8">
    <source>
        <dbReference type="PROSITE" id="PS50268"/>
    </source>
</evidence>
<evidence type="ECO:0000256" key="2">
    <source>
        <dbReference type="ARBA" id="ARBA00022692"/>
    </source>
</evidence>
<feature type="domain" description="Cadherin" evidence="8">
    <location>
        <begin position="1199"/>
        <end position="1312"/>
    </location>
</feature>
<organism evidence="11">
    <name type="scientific">Nippostrongylus brasiliensis</name>
    <name type="common">Rat hookworm</name>
    <dbReference type="NCBI Taxonomy" id="27835"/>
    <lineage>
        <taxon>Eukaryota</taxon>
        <taxon>Metazoa</taxon>
        <taxon>Ecdysozoa</taxon>
        <taxon>Nematoda</taxon>
        <taxon>Chromadorea</taxon>
        <taxon>Rhabditida</taxon>
        <taxon>Rhabditina</taxon>
        <taxon>Rhabditomorpha</taxon>
        <taxon>Strongyloidea</taxon>
        <taxon>Heligmosomidae</taxon>
        <taxon>Nippostrongylus</taxon>
    </lineage>
</organism>
<reference evidence="11" key="1">
    <citation type="submission" date="2016-04" db="UniProtKB">
        <authorList>
            <consortium name="WormBaseParasite"/>
        </authorList>
    </citation>
    <scope>IDENTIFICATION</scope>
</reference>
<evidence type="ECO:0000256" key="4">
    <source>
        <dbReference type="ARBA" id="ARBA00022837"/>
    </source>
</evidence>
<feature type="domain" description="Cadherin" evidence="8">
    <location>
        <begin position="15"/>
        <end position="58"/>
    </location>
</feature>
<dbReference type="GO" id="GO:0005509">
    <property type="term" value="F:calcium ion binding"/>
    <property type="evidence" value="ECO:0007669"/>
    <property type="project" value="UniProtKB-UniRule"/>
</dbReference>
<dbReference type="Proteomes" id="UP000271162">
    <property type="component" value="Unassembled WGS sequence"/>
</dbReference>
<dbReference type="PROSITE" id="PS50268">
    <property type="entry name" value="CADHERIN_2"/>
    <property type="match status" value="9"/>
</dbReference>
<dbReference type="PANTHER" id="PTHR24026:SF133">
    <property type="entry name" value="CADHERIN-RELATED FAMILY MEMBER 2"/>
    <property type="match status" value="1"/>
</dbReference>
<feature type="domain" description="Cadherin" evidence="8">
    <location>
        <begin position="841"/>
        <end position="958"/>
    </location>
</feature>